<name>A0ABX1E1M8_9PROT</name>
<organism evidence="2 3">
    <name type="scientific">Falsiroseomonas selenitidurans</name>
    <dbReference type="NCBI Taxonomy" id="2716335"/>
    <lineage>
        <taxon>Bacteria</taxon>
        <taxon>Pseudomonadati</taxon>
        <taxon>Pseudomonadota</taxon>
        <taxon>Alphaproteobacteria</taxon>
        <taxon>Acetobacterales</taxon>
        <taxon>Roseomonadaceae</taxon>
        <taxon>Falsiroseomonas</taxon>
    </lineage>
</organism>
<dbReference type="PANTHER" id="PTHR47372">
    <property type="entry name" value="DAUER UP-REGULATED-RELATED"/>
    <property type="match status" value="1"/>
</dbReference>
<feature type="compositionally biased region" description="Low complexity" evidence="1">
    <location>
        <begin position="1"/>
        <end position="15"/>
    </location>
</feature>
<accession>A0ABX1E1M8</accession>
<feature type="region of interest" description="Disordered" evidence="1">
    <location>
        <begin position="1"/>
        <end position="30"/>
    </location>
</feature>
<protein>
    <submittedName>
        <fullName evidence="2">DUF3618 domain-containing protein</fullName>
    </submittedName>
</protein>
<feature type="compositionally biased region" description="Basic and acidic residues" evidence="1">
    <location>
        <begin position="18"/>
        <end position="28"/>
    </location>
</feature>
<reference evidence="2 3" key="1">
    <citation type="submission" date="2020-03" db="EMBL/GenBank/DDBJ databases">
        <title>Roseomonas selenitidurans sp. nov. isolated from urban soil.</title>
        <authorList>
            <person name="Liu H."/>
        </authorList>
    </citation>
    <scope>NUCLEOTIDE SEQUENCE [LARGE SCALE GENOMIC DNA]</scope>
    <source>
        <strain evidence="2 3">BU-1</strain>
    </source>
</reference>
<evidence type="ECO:0000256" key="1">
    <source>
        <dbReference type="SAM" id="MobiDB-lite"/>
    </source>
</evidence>
<evidence type="ECO:0000313" key="3">
    <source>
        <dbReference type="Proteomes" id="UP000787635"/>
    </source>
</evidence>
<feature type="compositionally biased region" description="Basic and acidic residues" evidence="1">
    <location>
        <begin position="108"/>
        <end position="127"/>
    </location>
</feature>
<dbReference type="RefSeq" id="WP_168029566.1">
    <property type="nucleotide sequence ID" value="NZ_JAAVNE010000011.1"/>
</dbReference>
<keyword evidence="3" id="KW-1185">Reference proteome</keyword>
<proteinExistence type="predicted"/>
<feature type="region of interest" description="Disordered" evidence="1">
    <location>
        <begin position="100"/>
        <end position="155"/>
    </location>
</feature>
<dbReference type="Proteomes" id="UP000787635">
    <property type="component" value="Unassembled WGS sequence"/>
</dbReference>
<feature type="compositionally biased region" description="Low complexity" evidence="1">
    <location>
        <begin position="128"/>
        <end position="138"/>
    </location>
</feature>
<comment type="caution">
    <text evidence="2">The sequence shown here is derived from an EMBL/GenBank/DDBJ whole genome shotgun (WGS) entry which is preliminary data.</text>
</comment>
<dbReference type="Pfam" id="PF12277">
    <property type="entry name" value="DUF3618"/>
    <property type="match status" value="1"/>
</dbReference>
<dbReference type="EMBL" id="JAAVNE010000011">
    <property type="protein sequence ID" value="NKC31054.1"/>
    <property type="molecule type" value="Genomic_DNA"/>
</dbReference>
<feature type="region of interest" description="Disordered" evidence="1">
    <location>
        <begin position="286"/>
        <end position="365"/>
    </location>
</feature>
<sequence length="365" mass="37470">MSGTTDRGTTDPGGRSSAEIEHEVEETRAGLTDTLEQLRDRASPGQLFEQALDYARGSGGVEFTRNLGAQVRDNPLPLLLIGAGIGWLMLGGQPRTRQAMAYGDDWDDGHGGDRSSRRPGGLRERAGAHAQATGSAAGHVAQSARQGLGDAAHRAGDAAHRGAAAAGSAYRSAAAAAGSAGEAVSDRARDWGEGARQAGAHASAYAADMAEASRHRLEDWSEQAGDGLDWVRDQPLVLGGIGLALGAALGAMLPRTDTEDRLMGETRDDLTDRARAAATEGYAKARESLGERGDSAAGAAEDALPRAREAVRDAAHQVAGEAKRAMGEASDPATTQPGGNPVPPRPDAPQPPQGAATPRPGAPPV</sequence>
<dbReference type="InterPro" id="IPR022062">
    <property type="entry name" value="DUF3618"/>
</dbReference>
<evidence type="ECO:0000313" key="2">
    <source>
        <dbReference type="EMBL" id="NKC31054.1"/>
    </source>
</evidence>
<feature type="compositionally biased region" description="Basic and acidic residues" evidence="1">
    <location>
        <begin position="303"/>
        <end position="326"/>
    </location>
</feature>
<gene>
    <name evidence="2" type="ORF">HEQ75_09280</name>
</gene>
<feature type="compositionally biased region" description="Pro residues" evidence="1">
    <location>
        <begin position="340"/>
        <end position="352"/>
    </location>
</feature>
<dbReference type="PANTHER" id="PTHR47372:SF11">
    <property type="entry name" value="RE19971P"/>
    <property type="match status" value="1"/>
</dbReference>